<evidence type="ECO:0000313" key="2">
    <source>
        <dbReference type="EMBL" id="ADO98223.1"/>
    </source>
</evidence>
<dbReference type="InterPro" id="IPR029052">
    <property type="entry name" value="Metallo-depent_PP-like"/>
</dbReference>
<keyword evidence="2" id="KW-0378">Hydrolase</keyword>
<dbReference type="GO" id="GO:0016787">
    <property type="term" value="F:hydrolase activity"/>
    <property type="evidence" value="ECO:0007669"/>
    <property type="project" value="InterPro"/>
</dbReference>
<evidence type="ECO:0000259" key="1">
    <source>
        <dbReference type="Pfam" id="PF00149"/>
    </source>
</evidence>
<feature type="domain" description="Calcineurin-like phosphoesterase" evidence="1">
    <location>
        <begin position="1"/>
        <end position="191"/>
    </location>
</feature>
<dbReference type="SUPFAM" id="SSF56300">
    <property type="entry name" value="Metallo-dependent phosphatases"/>
    <property type="match status" value="1"/>
</dbReference>
<dbReference type="InterPro" id="IPR050535">
    <property type="entry name" value="DNA_Repair-Maintenance_Comp"/>
</dbReference>
<keyword evidence="2" id="KW-0255">Endonuclease</keyword>
<keyword evidence="3" id="KW-1185">Reference proteome</keyword>
<dbReference type="Pfam" id="PF00149">
    <property type="entry name" value="Metallophos"/>
    <property type="match status" value="1"/>
</dbReference>
<dbReference type="Gene3D" id="3.60.21.10">
    <property type="match status" value="1"/>
</dbReference>
<dbReference type="PANTHER" id="PTHR30337">
    <property type="entry name" value="COMPONENT OF ATP-DEPENDENT DSDNA EXONUCLEASE"/>
    <property type="match status" value="1"/>
</dbReference>
<dbReference type="Proteomes" id="UP000006527">
    <property type="component" value="Segment"/>
</dbReference>
<dbReference type="OrthoDB" id="3083at10239"/>
<dbReference type="EMBL" id="GU071098">
    <property type="protein sequence ID" value="ADO98223.1"/>
    <property type="molecule type" value="Genomic_DNA"/>
</dbReference>
<gene>
    <name evidence="2" type="primary">gp47</name>
    <name evidence="2" type="ORF">SSSM7_157</name>
</gene>
<dbReference type="KEGG" id="vg:10328726"/>
<dbReference type="GO" id="GO:0004519">
    <property type="term" value="F:endonuclease activity"/>
    <property type="evidence" value="ECO:0007669"/>
    <property type="project" value="UniProtKB-KW"/>
</dbReference>
<dbReference type="InterPro" id="IPR004843">
    <property type="entry name" value="Calcineurin-like_PHP"/>
</dbReference>
<proteinExistence type="predicted"/>
<organism evidence="2 3">
    <name type="scientific">Synechococcus phage S-SSM7</name>
    <dbReference type="NCBI Taxonomy" id="445686"/>
    <lineage>
        <taxon>Viruses</taxon>
        <taxon>Duplodnaviria</taxon>
        <taxon>Heunggongvirae</taxon>
        <taxon>Uroviricota</taxon>
        <taxon>Caudoviricetes</taxon>
        <taxon>Pantevenvirales</taxon>
        <taxon>Kyanoviridae</taxon>
        <taxon>Lipsvirus</taxon>
        <taxon>Lipsvirus ssm7</taxon>
    </lineage>
</organism>
<dbReference type="RefSeq" id="YP_004324210.1">
    <property type="nucleotide sequence ID" value="NC_015287.1"/>
</dbReference>
<evidence type="ECO:0000313" key="3">
    <source>
        <dbReference type="Proteomes" id="UP000006527"/>
    </source>
</evidence>
<protein>
    <submittedName>
        <fullName evidence="2">Recombination endonuclease subunit</fullName>
    </submittedName>
</protein>
<reference evidence="2 3" key="1">
    <citation type="journal article" date="2010" name="Environ. Microbiol.">
        <title>Genomic analysis of oceanic cyanobacterial myoviruses compared with T4-like myoviruses from diverse hosts and environments.</title>
        <authorList>
            <person name="Sullivan M.B."/>
            <person name="Huang K.H."/>
            <person name="Ignacio-Espinoza J.C."/>
            <person name="Berlin A.M."/>
            <person name="Kelly L."/>
            <person name="Weigele P.R."/>
            <person name="DeFrancesco A.S."/>
            <person name="Kern S.E."/>
            <person name="Thompson L.R."/>
            <person name="Young S."/>
            <person name="Yandava C."/>
            <person name="Fu R."/>
            <person name="Krastins B."/>
            <person name="Chase M."/>
            <person name="Sarracino D."/>
            <person name="Osburne M.S."/>
            <person name="Henn M.R."/>
            <person name="Chisholm S.W."/>
        </authorList>
    </citation>
    <scope>NUCLEOTIDE SEQUENCE [LARGE SCALE GENOMIC DNA]</scope>
    <source>
        <strain evidence="2">8109-3</strain>
    </source>
</reference>
<name>E3SL75_9CAUD</name>
<accession>E3SL75</accession>
<dbReference type="GeneID" id="10328726"/>
<sequence>MKIAIITDTHFGGRRGSKTFHDFFQKFYDEIFFPELEKRGIKYCIHMGDAFDNRKNIDYWSLNWAKENVYDKFKNLGVKVWQLVGNHDIYYKNTNEINSIDSLLEHYDNVTPVSTPDTYDINGFKAMMLPWICEDNYKETCTKIDESDAKIAFGHLELHGFELYPGMTQQGGIDKGIIEKFDTVFSGHYHTRSNDGQVFYLGNPYEMYWNDCGDKRGFNILDTETMEIEFVENTNTIFEKIYFDSTPAATFKAHLYKDKIVKLFVKSRKSQLEYDKFLEKLLKAGIIDLKVVENTAINDTEVDLDGEKVEDTLTLLNKYIEDSDFDLEKERVKKLLKEVYLEACEAE</sequence>
<keyword evidence="2" id="KW-0540">Nuclease</keyword>